<proteinExistence type="predicted"/>
<gene>
    <name evidence="1" type="ORF">NNJEOMEG_00862</name>
</gene>
<comment type="caution">
    <text evidence="1">The sequence shown here is derived from an EMBL/GenBank/DDBJ whole genome shotgun (WGS) entry which is preliminary data.</text>
</comment>
<organism evidence="1 2">
    <name type="scientific">Fundidesulfovibrio magnetotacticus</name>
    <dbReference type="NCBI Taxonomy" id="2730080"/>
    <lineage>
        <taxon>Bacteria</taxon>
        <taxon>Pseudomonadati</taxon>
        <taxon>Thermodesulfobacteriota</taxon>
        <taxon>Desulfovibrionia</taxon>
        <taxon>Desulfovibrionales</taxon>
        <taxon>Desulfovibrionaceae</taxon>
        <taxon>Fundidesulfovibrio</taxon>
    </lineage>
</organism>
<dbReference type="EMBL" id="BLTE01000002">
    <property type="protein sequence ID" value="GFK93033.1"/>
    <property type="molecule type" value="Genomic_DNA"/>
</dbReference>
<dbReference type="SUPFAM" id="SSF55785">
    <property type="entry name" value="PYP-like sensor domain (PAS domain)"/>
    <property type="match status" value="1"/>
</dbReference>
<evidence type="ECO:0008006" key="3">
    <source>
        <dbReference type="Google" id="ProtNLM"/>
    </source>
</evidence>
<accession>A0A6V8LJZ4</accession>
<dbReference type="Gene3D" id="3.30.450.20">
    <property type="entry name" value="PAS domain"/>
    <property type="match status" value="1"/>
</dbReference>
<dbReference type="InterPro" id="IPR035965">
    <property type="entry name" value="PAS-like_dom_sf"/>
</dbReference>
<sequence length="190" mass="20908">MTTHDAPGSGDWQEEALQLRRKVAALEAAALASRRVRALVEAERDAFQGIFDNSPVMQIWLDHQGKVLRANKVAQAVAGKESPSPDFCIYTEPGLIMLGVPECFDSALKGETVRMAAYEFNASHLHMDAPDVTYTLETVLHPVFGPDGSVNSVVVQHFDVTELAQARQEVERLRAALRHCLEESRSARPG</sequence>
<evidence type="ECO:0000313" key="1">
    <source>
        <dbReference type="EMBL" id="GFK93033.1"/>
    </source>
</evidence>
<protein>
    <recommendedName>
        <fullName evidence="3">PAC domain-containing protein</fullName>
    </recommendedName>
</protein>
<keyword evidence="2" id="KW-1185">Reference proteome</keyword>
<reference evidence="1 2" key="1">
    <citation type="submission" date="2020-04" db="EMBL/GenBank/DDBJ databases">
        <authorList>
            <consortium name="Desulfovibrio sp. FSS-1 genome sequencing consortium"/>
            <person name="Shimoshige H."/>
            <person name="Kobayashi H."/>
            <person name="Maekawa T."/>
        </authorList>
    </citation>
    <scope>NUCLEOTIDE SEQUENCE [LARGE SCALE GENOMIC DNA]</scope>
    <source>
        <strain evidence="1 2">SIID29052-01</strain>
    </source>
</reference>
<evidence type="ECO:0000313" key="2">
    <source>
        <dbReference type="Proteomes" id="UP000494245"/>
    </source>
</evidence>
<dbReference type="Proteomes" id="UP000494245">
    <property type="component" value="Unassembled WGS sequence"/>
</dbReference>
<dbReference type="RefSeq" id="WP_173081641.1">
    <property type="nucleotide sequence ID" value="NZ_BLTE01000002.1"/>
</dbReference>
<name>A0A6V8LJZ4_9BACT</name>
<reference evidence="1 2" key="2">
    <citation type="submission" date="2020-05" db="EMBL/GenBank/DDBJ databases">
        <title>Draft genome sequence of Desulfovibrio sp. strainFSS-1.</title>
        <authorList>
            <person name="Shimoshige H."/>
            <person name="Kobayashi H."/>
            <person name="Maekawa T."/>
        </authorList>
    </citation>
    <scope>NUCLEOTIDE SEQUENCE [LARGE SCALE GENOMIC DNA]</scope>
    <source>
        <strain evidence="1 2">SIID29052-01</strain>
    </source>
</reference>
<dbReference type="AlphaFoldDB" id="A0A6V8LJZ4"/>